<feature type="transmembrane region" description="Helical" evidence="6">
    <location>
        <begin position="44"/>
        <end position="62"/>
    </location>
</feature>
<evidence type="ECO:0000313" key="8">
    <source>
        <dbReference type="EMBL" id="MBY8822302.1"/>
    </source>
</evidence>
<feature type="transmembrane region" description="Helical" evidence="6">
    <location>
        <begin position="99"/>
        <end position="123"/>
    </location>
</feature>
<evidence type="ECO:0000259" key="7">
    <source>
        <dbReference type="Pfam" id="PF00892"/>
    </source>
</evidence>
<feature type="transmembrane region" description="Helical" evidence="6">
    <location>
        <begin position="254"/>
        <end position="273"/>
    </location>
</feature>
<feature type="transmembrane region" description="Helical" evidence="6">
    <location>
        <begin position="160"/>
        <end position="180"/>
    </location>
</feature>
<evidence type="ECO:0000256" key="3">
    <source>
        <dbReference type="ARBA" id="ARBA00022692"/>
    </source>
</evidence>
<dbReference type="InterPro" id="IPR000620">
    <property type="entry name" value="EamA_dom"/>
</dbReference>
<evidence type="ECO:0000256" key="1">
    <source>
        <dbReference type="ARBA" id="ARBA00004141"/>
    </source>
</evidence>
<comment type="subcellular location">
    <subcellularLocation>
        <location evidence="1">Membrane</location>
        <topology evidence="1">Multi-pass membrane protein</topology>
    </subcellularLocation>
</comment>
<dbReference type="Pfam" id="PF00892">
    <property type="entry name" value="EamA"/>
    <property type="match status" value="2"/>
</dbReference>
<dbReference type="EMBL" id="JAINVV010000004">
    <property type="protein sequence ID" value="MBY8822302.1"/>
    <property type="molecule type" value="Genomic_DNA"/>
</dbReference>
<feature type="transmembrane region" description="Helical" evidence="6">
    <location>
        <begin position="279"/>
        <end position="298"/>
    </location>
</feature>
<feature type="transmembrane region" description="Helical" evidence="6">
    <location>
        <begin position="12"/>
        <end position="32"/>
    </location>
</feature>
<dbReference type="InterPro" id="IPR037185">
    <property type="entry name" value="EmrE-like"/>
</dbReference>
<reference evidence="8 9" key="1">
    <citation type="submission" date="2021-08" db="EMBL/GenBank/DDBJ databases">
        <authorList>
            <person name="Tuo L."/>
        </authorList>
    </citation>
    <scope>NUCLEOTIDE SEQUENCE [LARGE SCALE GENOMIC DNA]</scope>
    <source>
        <strain evidence="8 9">JCM 31229</strain>
    </source>
</reference>
<evidence type="ECO:0000256" key="4">
    <source>
        <dbReference type="ARBA" id="ARBA00022989"/>
    </source>
</evidence>
<feature type="transmembrane region" description="Helical" evidence="6">
    <location>
        <begin position="224"/>
        <end position="247"/>
    </location>
</feature>
<accession>A0ABS7PPD5</accession>
<comment type="similarity">
    <text evidence="2">Belongs to the EamA transporter family.</text>
</comment>
<feature type="transmembrane region" description="Helical" evidence="6">
    <location>
        <begin position="192"/>
        <end position="212"/>
    </location>
</feature>
<dbReference type="InterPro" id="IPR050638">
    <property type="entry name" value="AA-Vitamin_Transporters"/>
</dbReference>
<evidence type="ECO:0000256" key="5">
    <source>
        <dbReference type="ARBA" id="ARBA00023136"/>
    </source>
</evidence>
<keyword evidence="4 6" id="KW-1133">Transmembrane helix</keyword>
<feature type="domain" description="EamA" evidence="7">
    <location>
        <begin position="162"/>
        <end position="298"/>
    </location>
</feature>
<keyword evidence="9" id="KW-1185">Reference proteome</keyword>
<comment type="caution">
    <text evidence="8">The sequence shown here is derived from an EMBL/GenBank/DDBJ whole genome shotgun (WGS) entry which is preliminary data.</text>
</comment>
<feature type="transmembrane region" description="Helical" evidence="6">
    <location>
        <begin position="74"/>
        <end position="93"/>
    </location>
</feature>
<protein>
    <submittedName>
        <fullName evidence="8">DMT family transporter</fullName>
    </submittedName>
</protein>
<evidence type="ECO:0000256" key="2">
    <source>
        <dbReference type="ARBA" id="ARBA00007362"/>
    </source>
</evidence>
<name>A0ABS7PPD5_9SPHN</name>
<keyword evidence="5 6" id="KW-0472">Membrane</keyword>
<dbReference type="PANTHER" id="PTHR32322">
    <property type="entry name" value="INNER MEMBRANE TRANSPORTER"/>
    <property type="match status" value="1"/>
</dbReference>
<proteinExistence type="inferred from homology"/>
<keyword evidence="3 6" id="KW-0812">Transmembrane</keyword>
<dbReference type="RefSeq" id="WP_222989397.1">
    <property type="nucleotide sequence ID" value="NZ_JAINVV010000004.1"/>
</dbReference>
<evidence type="ECO:0000313" key="9">
    <source>
        <dbReference type="Proteomes" id="UP000706039"/>
    </source>
</evidence>
<dbReference type="PANTHER" id="PTHR32322:SF2">
    <property type="entry name" value="EAMA DOMAIN-CONTAINING PROTEIN"/>
    <property type="match status" value="1"/>
</dbReference>
<dbReference type="Proteomes" id="UP000706039">
    <property type="component" value="Unassembled WGS sequence"/>
</dbReference>
<feature type="domain" description="EamA" evidence="7">
    <location>
        <begin position="18"/>
        <end position="146"/>
    </location>
</feature>
<organism evidence="8 9">
    <name type="scientific">Sphingomonas colocasiae</name>
    <dbReference type="NCBI Taxonomy" id="1848973"/>
    <lineage>
        <taxon>Bacteria</taxon>
        <taxon>Pseudomonadati</taxon>
        <taxon>Pseudomonadota</taxon>
        <taxon>Alphaproteobacteria</taxon>
        <taxon>Sphingomonadales</taxon>
        <taxon>Sphingomonadaceae</taxon>
        <taxon>Sphingomonas</taxon>
    </lineage>
</organism>
<dbReference type="SUPFAM" id="SSF103481">
    <property type="entry name" value="Multidrug resistance efflux transporter EmrE"/>
    <property type="match status" value="2"/>
</dbReference>
<sequence>MSAGGTPAPTRAAVAFPFVAVTLIWGSTWLVIRDQLGHVPPSWSICYRFLIAGLVLLVVARVRRESLRLDRGGLAFAAALGLAQFVINFNFVYRAEQHITSGLVALVFALLIVPNALFSWIFLGKRVSGRFLAASAVAILGVGLLFVHEARADHASQGGTLLGIGFTLTGVFAASTANVMQASRRAALYPMATMLGWAMLIGALCDGLFAWITAGPPVIEWRAGYIAGLLYLGVIASSLAFTLYFGLIRMIGPAMAAYTSVIIPVIAMFLSTVFEGYRWSPLAIAGCALALVGLLFALRAPSPAR</sequence>
<evidence type="ECO:0000256" key="6">
    <source>
        <dbReference type="SAM" id="Phobius"/>
    </source>
</evidence>
<feature type="transmembrane region" description="Helical" evidence="6">
    <location>
        <begin position="130"/>
        <end position="148"/>
    </location>
</feature>
<gene>
    <name evidence="8" type="ORF">K7G82_08370</name>
</gene>